<accession>A0A3B8WER6</accession>
<dbReference type="AlphaFoldDB" id="A0A3B8WER6"/>
<dbReference type="EMBL" id="DLYI01000080">
    <property type="protein sequence ID" value="HAC27473.1"/>
    <property type="molecule type" value="Genomic_DNA"/>
</dbReference>
<evidence type="ECO:0000313" key="2">
    <source>
        <dbReference type="EMBL" id="HAC27473.1"/>
    </source>
</evidence>
<keyword evidence="1" id="KW-0812">Transmembrane</keyword>
<gene>
    <name evidence="2" type="ORF">DCF82_06640</name>
</gene>
<reference evidence="2 3" key="1">
    <citation type="journal article" date="2018" name="Nat. Biotechnol.">
        <title>A standardized bacterial taxonomy based on genome phylogeny substantially revises the tree of life.</title>
        <authorList>
            <person name="Parks D.H."/>
            <person name="Chuvochina M."/>
            <person name="Waite D.W."/>
            <person name="Rinke C."/>
            <person name="Skarshewski A."/>
            <person name="Chaumeil P.A."/>
            <person name="Hugenholtz P."/>
        </authorList>
    </citation>
    <scope>NUCLEOTIDE SEQUENCE [LARGE SCALE GENOMIC DNA]</scope>
    <source>
        <strain evidence="2">UBA9049</strain>
    </source>
</reference>
<dbReference type="Proteomes" id="UP000261325">
    <property type="component" value="Unassembled WGS sequence"/>
</dbReference>
<proteinExistence type="predicted"/>
<feature type="transmembrane region" description="Helical" evidence="1">
    <location>
        <begin position="6"/>
        <end position="26"/>
    </location>
</feature>
<sequence>DVHVGISVGMTMVFLTMCMTAVWWIFKTGYRLRS</sequence>
<keyword evidence="1" id="KW-1133">Transmembrane helix</keyword>
<keyword evidence="1" id="KW-0472">Membrane</keyword>
<evidence type="ECO:0000256" key="1">
    <source>
        <dbReference type="SAM" id="Phobius"/>
    </source>
</evidence>
<name>A0A3B8WER6_MARNT</name>
<evidence type="ECO:0000313" key="3">
    <source>
        <dbReference type="Proteomes" id="UP000261325"/>
    </source>
</evidence>
<organism evidence="2 3">
    <name type="scientific">Marinobacter nauticus</name>
    <name type="common">Marinobacter hydrocarbonoclasticus</name>
    <name type="synonym">Marinobacter aquaeolei</name>
    <dbReference type="NCBI Taxonomy" id="2743"/>
    <lineage>
        <taxon>Bacteria</taxon>
        <taxon>Pseudomonadati</taxon>
        <taxon>Pseudomonadota</taxon>
        <taxon>Gammaproteobacteria</taxon>
        <taxon>Pseudomonadales</taxon>
        <taxon>Marinobacteraceae</taxon>
        <taxon>Marinobacter</taxon>
    </lineage>
</organism>
<feature type="non-terminal residue" evidence="2">
    <location>
        <position position="1"/>
    </location>
</feature>
<comment type="caution">
    <text evidence="2">The sequence shown here is derived from an EMBL/GenBank/DDBJ whole genome shotgun (WGS) entry which is preliminary data.</text>
</comment>
<protein>
    <submittedName>
        <fullName evidence="2">Sugar ABC transporter permease</fullName>
    </submittedName>
</protein>